<dbReference type="EMBL" id="KN648972">
    <property type="protein sequence ID" value="KHN34514.1"/>
    <property type="molecule type" value="Genomic_DNA"/>
</dbReference>
<reference evidence="2" key="1">
    <citation type="submission" date="2014-07" db="EMBL/GenBank/DDBJ databases">
        <title>Identification of a novel salt tolerance gene in wild soybean by whole-genome sequencing.</title>
        <authorList>
            <person name="Lam H.-M."/>
            <person name="Qi X."/>
            <person name="Li M.-W."/>
            <person name="Liu X."/>
            <person name="Xie M."/>
            <person name="Ni M."/>
            <person name="Xu X."/>
        </authorList>
    </citation>
    <scope>NUCLEOTIDE SEQUENCE [LARGE SCALE GENOMIC DNA]</scope>
    <source>
        <tissue evidence="2">Root</tissue>
    </source>
</reference>
<proteinExistence type="predicted"/>
<protein>
    <submittedName>
        <fullName evidence="2">Protein FAR1-RELATED SEQUENCE 5</fullName>
    </submittedName>
</protein>
<dbReference type="InterPro" id="IPR004330">
    <property type="entry name" value="FAR1_DNA_bnd_dom"/>
</dbReference>
<evidence type="ECO:0000259" key="1">
    <source>
        <dbReference type="Pfam" id="PF03101"/>
    </source>
</evidence>
<feature type="non-terminal residue" evidence="2">
    <location>
        <position position="178"/>
    </location>
</feature>
<dbReference type="Proteomes" id="UP000053555">
    <property type="component" value="Unassembled WGS sequence"/>
</dbReference>
<dbReference type="PANTHER" id="PTHR46328:SF34">
    <property type="entry name" value="PROTEIN FAR1-RELATED SEQUENCE 5-LIKE"/>
    <property type="match status" value="1"/>
</dbReference>
<gene>
    <name evidence="2" type="ORF">glysoja_026135</name>
</gene>
<organism evidence="2">
    <name type="scientific">Glycine soja</name>
    <name type="common">Wild soybean</name>
    <dbReference type="NCBI Taxonomy" id="3848"/>
    <lineage>
        <taxon>Eukaryota</taxon>
        <taxon>Viridiplantae</taxon>
        <taxon>Streptophyta</taxon>
        <taxon>Embryophyta</taxon>
        <taxon>Tracheophyta</taxon>
        <taxon>Spermatophyta</taxon>
        <taxon>Magnoliopsida</taxon>
        <taxon>eudicotyledons</taxon>
        <taxon>Gunneridae</taxon>
        <taxon>Pentapetalae</taxon>
        <taxon>rosids</taxon>
        <taxon>fabids</taxon>
        <taxon>Fabales</taxon>
        <taxon>Fabaceae</taxon>
        <taxon>Papilionoideae</taxon>
        <taxon>50 kb inversion clade</taxon>
        <taxon>NPAAA clade</taxon>
        <taxon>indigoferoid/millettioid clade</taxon>
        <taxon>Phaseoleae</taxon>
        <taxon>Glycine</taxon>
        <taxon>Glycine subgen. Soja</taxon>
    </lineage>
</organism>
<feature type="domain" description="FAR1" evidence="1">
    <location>
        <begin position="13"/>
        <end position="99"/>
    </location>
</feature>
<sequence length="178" mass="20351">IGMEFESDDDAYRFYNKYARLLGFNVTKDWINKSKVYGKVVCSKFTCSKEGYHSKDKRDANVKKHSKEKRSGCLPHMIVTRQSHGKYQVTHFEAQHNHDNINSNSNSAKMLNLQNEFSVAEAVEADSNNSLGPTKSKSAPHVLNKKTSAHESLDLLYINYDNYLHYARERDLKEGEAG</sequence>
<dbReference type="AlphaFoldDB" id="A0A0B2RQE7"/>
<dbReference type="Pfam" id="PF03101">
    <property type="entry name" value="FAR1"/>
    <property type="match status" value="1"/>
</dbReference>
<feature type="non-terminal residue" evidence="2">
    <location>
        <position position="1"/>
    </location>
</feature>
<name>A0A0B2RQE7_GLYSO</name>
<accession>A0A0B2RQE7</accession>
<dbReference type="PANTHER" id="PTHR46328">
    <property type="entry name" value="FAR-RED IMPAIRED RESPONSIVE (FAR1) FAMILY PROTEIN-RELATED"/>
    <property type="match status" value="1"/>
</dbReference>
<evidence type="ECO:0000313" key="2">
    <source>
        <dbReference type="EMBL" id="KHN34514.1"/>
    </source>
</evidence>